<dbReference type="KEGG" id="vg:60320873"/>
<evidence type="ECO:0000313" key="1">
    <source>
        <dbReference type="EMBL" id="QHB37311.1"/>
    </source>
</evidence>
<dbReference type="Proteomes" id="UP000463946">
    <property type="component" value="Segment"/>
</dbReference>
<name>A0A6B9LD38_9CAUD</name>
<dbReference type="RefSeq" id="YP_009949468.1">
    <property type="nucleotide sequence ID" value="NC_051581.1"/>
</dbReference>
<dbReference type="GeneID" id="60320873"/>
<sequence>MTADLTPRQAELLAEVKAHGFDVGEWFRPMDVGGRNGSDHSAVLSALVKKGYLEARYRAGPGAKWARGSKKYRLPCQLTN</sequence>
<accession>A0A6B9LD38</accession>
<dbReference type="EMBL" id="MN813686">
    <property type="protein sequence ID" value="QHB37311.1"/>
    <property type="molecule type" value="Genomic_DNA"/>
</dbReference>
<organism evidence="1 2">
    <name type="scientific">Mycobacterium phage BirdsNest</name>
    <dbReference type="NCBI Taxonomy" id="2686231"/>
    <lineage>
        <taxon>Viruses</taxon>
        <taxon>Duplodnaviria</taxon>
        <taxon>Heunggongvirae</taxon>
        <taxon>Uroviricota</taxon>
        <taxon>Caudoviricetes</taxon>
        <taxon>Bclasvirinae</taxon>
        <taxon>Birdsnestvirus</taxon>
        <taxon>Birdsnestvirus birdsnest</taxon>
    </lineage>
</organism>
<gene>
    <name evidence="1" type="primary">9</name>
    <name evidence="1" type="ORF">PBI_BIRDSNEST_9</name>
</gene>
<protein>
    <submittedName>
        <fullName evidence="1">Helix-turn-helix DNA binding domain protein</fullName>
    </submittedName>
</protein>
<evidence type="ECO:0000313" key="2">
    <source>
        <dbReference type="Proteomes" id="UP000463946"/>
    </source>
</evidence>
<reference evidence="1 2" key="1">
    <citation type="submission" date="2019-12" db="EMBL/GenBank/DDBJ databases">
        <authorList>
            <person name="Lauer M.J."/>
            <person name="Curtus N.L."/>
            <person name="Garlena R.A."/>
            <person name="Russell D.A."/>
            <person name="Pope W.H."/>
            <person name="Jacobs-Sera D."/>
            <person name="Hatfull G.F."/>
        </authorList>
    </citation>
    <scope>NUCLEOTIDE SEQUENCE [LARGE SCALE GENOMIC DNA]</scope>
</reference>
<proteinExistence type="predicted"/>
<keyword evidence="2" id="KW-1185">Reference proteome</keyword>